<accession>A0ABP8NSH0</accession>
<dbReference type="InterPro" id="IPR018707">
    <property type="entry name" value="LpxR"/>
</dbReference>
<protein>
    <recommendedName>
        <fullName evidence="4">Lipid A deacylase LpxR family protein</fullName>
    </recommendedName>
</protein>
<feature type="chain" id="PRO_5046689209" description="Lipid A deacylase LpxR family protein" evidence="1">
    <location>
        <begin position="21"/>
        <end position="322"/>
    </location>
</feature>
<dbReference type="RefSeq" id="WP_345085261.1">
    <property type="nucleotide sequence ID" value="NZ_BAABFA010000024.1"/>
</dbReference>
<reference evidence="3" key="1">
    <citation type="journal article" date="2019" name="Int. J. Syst. Evol. Microbiol.">
        <title>The Global Catalogue of Microorganisms (GCM) 10K type strain sequencing project: providing services to taxonomists for standard genome sequencing and annotation.</title>
        <authorList>
            <consortium name="The Broad Institute Genomics Platform"/>
            <consortium name="The Broad Institute Genome Sequencing Center for Infectious Disease"/>
            <person name="Wu L."/>
            <person name="Ma J."/>
        </authorList>
    </citation>
    <scope>NUCLEOTIDE SEQUENCE [LARGE SCALE GENOMIC DNA]</scope>
    <source>
        <strain evidence="3">JCM 32105</strain>
    </source>
</reference>
<organism evidence="2 3">
    <name type="scientific">Nemorincola caseinilytica</name>
    <dbReference type="NCBI Taxonomy" id="2054315"/>
    <lineage>
        <taxon>Bacteria</taxon>
        <taxon>Pseudomonadati</taxon>
        <taxon>Bacteroidota</taxon>
        <taxon>Chitinophagia</taxon>
        <taxon>Chitinophagales</taxon>
        <taxon>Chitinophagaceae</taxon>
        <taxon>Nemorincola</taxon>
    </lineage>
</organism>
<keyword evidence="1" id="KW-0732">Signal</keyword>
<proteinExistence type="predicted"/>
<dbReference type="InterPro" id="IPR037107">
    <property type="entry name" value="Put_OMP_sf"/>
</dbReference>
<dbReference type="EMBL" id="BAABFA010000024">
    <property type="protein sequence ID" value="GAA4470137.1"/>
    <property type="molecule type" value="Genomic_DNA"/>
</dbReference>
<comment type="caution">
    <text evidence="2">The sequence shown here is derived from an EMBL/GenBank/DDBJ whole genome shotgun (WGS) entry which is preliminary data.</text>
</comment>
<sequence>MRAILSGGMFAILLCRPLFAQGQGIDNLSADRHINSHRYFRLSYDNDFFAARDQYYTQGFDMEVVSPALGHSFLRRILVHPLLSDTRYGIGFQHNAYTPSSISSDDILYGDQPFAGVAMLKAFAIAIDRQWPQRVSTSVHAGVIGPAAKAAQMQTYIHEQLDNLIPHGWQHQLQNDLVLNYGILYERQLWAYGRYLMLSGNARAHAGTLNSSLGAGLTLMAGYFSSPFRSGSADTRFSVYGYAAPVGSFCAYDATLQGGMFRHTGAYTIVTENVSRLLFRSRMGLVVSFGGIYLEYFTAFSTRRFSTGSDFRYGGIQLGVSL</sequence>
<evidence type="ECO:0000313" key="3">
    <source>
        <dbReference type="Proteomes" id="UP001500067"/>
    </source>
</evidence>
<evidence type="ECO:0008006" key="4">
    <source>
        <dbReference type="Google" id="ProtNLM"/>
    </source>
</evidence>
<dbReference type="Proteomes" id="UP001500067">
    <property type="component" value="Unassembled WGS sequence"/>
</dbReference>
<gene>
    <name evidence="2" type="ORF">GCM10023093_30770</name>
</gene>
<dbReference type="Pfam" id="PF09982">
    <property type="entry name" value="LpxR"/>
    <property type="match status" value="1"/>
</dbReference>
<feature type="signal peptide" evidence="1">
    <location>
        <begin position="1"/>
        <end position="20"/>
    </location>
</feature>
<evidence type="ECO:0000256" key="1">
    <source>
        <dbReference type="SAM" id="SignalP"/>
    </source>
</evidence>
<keyword evidence="3" id="KW-1185">Reference proteome</keyword>
<name>A0ABP8NSH0_9BACT</name>
<dbReference type="Gene3D" id="2.40.128.140">
    <property type="entry name" value="Outer membrane protein"/>
    <property type="match status" value="1"/>
</dbReference>
<evidence type="ECO:0000313" key="2">
    <source>
        <dbReference type="EMBL" id="GAA4470137.1"/>
    </source>
</evidence>